<evidence type="ECO:0000256" key="1">
    <source>
        <dbReference type="SAM" id="Phobius"/>
    </source>
</evidence>
<keyword evidence="1" id="KW-1133">Transmembrane helix</keyword>
<sequence>MRAIARRFQLALAWIGVGTLLGALLPVLGVAVIAAFAIFYRLPISGEVGAAPPGAAP</sequence>
<keyword evidence="1" id="KW-0812">Transmembrane</keyword>
<organism evidence="2 3">
    <name type="scientific">Pseudonocardia xinjiangensis</name>
    <dbReference type="NCBI Taxonomy" id="75289"/>
    <lineage>
        <taxon>Bacteria</taxon>
        <taxon>Bacillati</taxon>
        <taxon>Actinomycetota</taxon>
        <taxon>Actinomycetes</taxon>
        <taxon>Pseudonocardiales</taxon>
        <taxon>Pseudonocardiaceae</taxon>
        <taxon>Pseudonocardia</taxon>
    </lineage>
</organism>
<keyword evidence="3" id="KW-1185">Reference proteome</keyword>
<evidence type="ECO:0000313" key="3">
    <source>
        <dbReference type="Proteomes" id="UP001296706"/>
    </source>
</evidence>
<proteinExistence type="predicted"/>
<protein>
    <submittedName>
        <fullName evidence="2">Uncharacterized protein</fullName>
    </submittedName>
</protein>
<reference evidence="2 3" key="1">
    <citation type="submission" date="2020-04" db="EMBL/GenBank/DDBJ databases">
        <authorList>
            <person name="Klaysubun C."/>
            <person name="Duangmal K."/>
            <person name="Lipun K."/>
        </authorList>
    </citation>
    <scope>NUCLEOTIDE SEQUENCE [LARGE SCALE GENOMIC DNA]</scope>
    <source>
        <strain evidence="2 3">JCM 11839</strain>
    </source>
</reference>
<dbReference type="Proteomes" id="UP001296706">
    <property type="component" value="Unassembled WGS sequence"/>
</dbReference>
<accession>A0ABX1RFN0</accession>
<keyword evidence="1" id="KW-0472">Membrane</keyword>
<feature type="transmembrane region" description="Helical" evidence="1">
    <location>
        <begin position="12"/>
        <end position="40"/>
    </location>
</feature>
<dbReference type="RefSeq" id="WP_169396674.1">
    <property type="nucleotide sequence ID" value="NZ_BAAAJH010000038.1"/>
</dbReference>
<evidence type="ECO:0000313" key="2">
    <source>
        <dbReference type="EMBL" id="NMH78606.1"/>
    </source>
</evidence>
<gene>
    <name evidence="2" type="ORF">HF577_16130</name>
</gene>
<dbReference type="EMBL" id="JAAXKY010000047">
    <property type="protein sequence ID" value="NMH78606.1"/>
    <property type="molecule type" value="Genomic_DNA"/>
</dbReference>
<name>A0ABX1RFN0_9PSEU</name>
<comment type="caution">
    <text evidence="2">The sequence shown here is derived from an EMBL/GenBank/DDBJ whole genome shotgun (WGS) entry which is preliminary data.</text>
</comment>